<feature type="compositionally biased region" description="Basic and acidic residues" evidence="1">
    <location>
        <begin position="250"/>
        <end position="273"/>
    </location>
</feature>
<feature type="region of interest" description="Disordered" evidence="1">
    <location>
        <begin position="129"/>
        <end position="194"/>
    </location>
</feature>
<feature type="region of interest" description="Disordered" evidence="1">
    <location>
        <begin position="207"/>
        <end position="280"/>
    </location>
</feature>
<organism evidence="2 3">
    <name type="scientific">Viridothelium virens</name>
    <name type="common">Speckled blister lichen</name>
    <name type="synonym">Trypethelium virens</name>
    <dbReference type="NCBI Taxonomy" id="1048519"/>
    <lineage>
        <taxon>Eukaryota</taxon>
        <taxon>Fungi</taxon>
        <taxon>Dikarya</taxon>
        <taxon>Ascomycota</taxon>
        <taxon>Pezizomycotina</taxon>
        <taxon>Dothideomycetes</taxon>
        <taxon>Dothideomycetes incertae sedis</taxon>
        <taxon>Trypetheliales</taxon>
        <taxon>Trypetheliaceae</taxon>
        <taxon>Viridothelium</taxon>
    </lineage>
</organism>
<feature type="compositionally biased region" description="Basic and acidic residues" evidence="1">
    <location>
        <begin position="610"/>
        <end position="642"/>
    </location>
</feature>
<dbReference type="OrthoDB" id="10669192at2759"/>
<protein>
    <submittedName>
        <fullName evidence="2">Uncharacterized protein</fullName>
    </submittedName>
</protein>
<feature type="compositionally biased region" description="Low complexity" evidence="1">
    <location>
        <begin position="395"/>
        <end position="404"/>
    </location>
</feature>
<feature type="compositionally biased region" description="Basic and acidic residues" evidence="1">
    <location>
        <begin position="514"/>
        <end position="543"/>
    </location>
</feature>
<dbReference type="EMBL" id="ML991777">
    <property type="protein sequence ID" value="KAF2238000.1"/>
    <property type="molecule type" value="Genomic_DNA"/>
</dbReference>
<evidence type="ECO:0000313" key="2">
    <source>
        <dbReference type="EMBL" id="KAF2238000.1"/>
    </source>
</evidence>
<feature type="region of interest" description="Disordered" evidence="1">
    <location>
        <begin position="510"/>
        <end position="696"/>
    </location>
</feature>
<feature type="compositionally biased region" description="Basic and acidic residues" evidence="1">
    <location>
        <begin position="213"/>
        <end position="226"/>
    </location>
</feature>
<keyword evidence="3" id="KW-1185">Reference proteome</keyword>
<feature type="compositionally biased region" description="Polar residues" evidence="1">
    <location>
        <begin position="227"/>
        <end position="246"/>
    </location>
</feature>
<feature type="region of interest" description="Disordered" evidence="1">
    <location>
        <begin position="430"/>
        <end position="465"/>
    </location>
</feature>
<reference evidence="2" key="1">
    <citation type="journal article" date="2020" name="Stud. Mycol.">
        <title>101 Dothideomycetes genomes: a test case for predicting lifestyles and emergence of pathogens.</title>
        <authorList>
            <person name="Haridas S."/>
            <person name="Albert R."/>
            <person name="Binder M."/>
            <person name="Bloem J."/>
            <person name="Labutti K."/>
            <person name="Salamov A."/>
            <person name="Andreopoulos B."/>
            <person name="Baker S."/>
            <person name="Barry K."/>
            <person name="Bills G."/>
            <person name="Bluhm B."/>
            <person name="Cannon C."/>
            <person name="Castanera R."/>
            <person name="Culley D."/>
            <person name="Daum C."/>
            <person name="Ezra D."/>
            <person name="Gonzalez J."/>
            <person name="Henrissat B."/>
            <person name="Kuo A."/>
            <person name="Liang C."/>
            <person name="Lipzen A."/>
            <person name="Lutzoni F."/>
            <person name="Magnuson J."/>
            <person name="Mondo S."/>
            <person name="Nolan M."/>
            <person name="Ohm R."/>
            <person name="Pangilinan J."/>
            <person name="Park H.-J."/>
            <person name="Ramirez L."/>
            <person name="Alfaro M."/>
            <person name="Sun H."/>
            <person name="Tritt A."/>
            <person name="Yoshinaga Y."/>
            <person name="Zwiers L.-H."/>
            <person name="Turgeon B."/>
            <person name="Goodwin S."/>
            <person name="Spatafora J."/>
            <person name="Crous P."/>
            <person name="Grigoriev I."/>
        </authorList>
    </citation>
    <scope>NUCLEOTIDE SEQUENCE</scope>
    <source>
        <strain evidence="2">Tuck. ex Michener</strain>
    </source>
</reference>
<evidence type="ECO:0000313" key="3">
    <source>
        <dbReference type="Proteomes" id="UP000800092"/>
    </source>
</evidence>
<feature type="compositionally biased region" description="Basic and acidic residues" evidence="1">
    <location>
        <begin position="651"/>
        <end position="680"/>
    </location>
</feature>
<feature type="compositionally biased region" description="Polar residues" evidence="1">
    <location>
        <begin position="129"/>
        <end position="147"/>
    </location>
</feature>
<gene>
    <name evidence="2" type="ORF">EV356DRAFT_529495</name>
</gene>
<dbReference type="Proteomes" id="UP000800092">
    <property type="component" value="Unassembled WGS sequence"/>
</dbReference>
<dbReference type="AlphaFoldDB" id="A0A6A6HKK4"/>
<feature type="compositionally biased region" description="Basic and acidic residues" evidence="1">
    <location>
        <begin position="556"/>
        <end position="583"/>
    </location>
</feature>
<name>A0A6A6HKK4_VIRVR</name>
<feature type="compositionally biased region" description="Low complexity" evidence="1">
    <location>
        <begin position="431"/>
        <end position="445"/>
    </location>
</feature>
<feature type="region of interest" description="Disordered" evidence="1">
    <location>
        <begin position="310"/>
        <end position="416"/>
    </location>
</feature>
<evidence type="ECO:0000256" key="1">
    <source>
        <dbReference type="SAM" id="MobiDB-lite"/>
    </source>
</evidence>
<proteinExistence type="predicted"/>
<feature type="compositionally biased region" description="Basic and acidic residues" evidence="1">
    <location>
        <begin position="148"/>
        <end position="164"/>
    </location>
</feature>
<accession>A0A6A6HKK4</accession>
<sequence length="696" mass="79357">MSPPAHTYYYIPPQSGVPQPTTGHNGAFYFAPIDSARRNPASTDGAQAATSRLENGIKFQSLPTPFPPMPSSFPNIPPPPIVFDGVQPHICSVCYKPRSKQYQIQRAIKPEEQVPQSTICRRCRVQDVTSNEPRSNIASVASSNNTTKADKNQKRKMVNLDHQRTTTGVKGDANMTEDARSPSPPSNEAGEVIRGIKVVRIPASRNNRIGKNGLRDESKSQRRDSISDGNEPTSAKRATSFETRMQSRGRAIERQSRPPKRTDSDKPDQEPKQTYDGAMEDVETARWVAEEARHRLRQCRRLSQDAQTLAADRAASARRDTTDPSIPECRYSYISPPLGLSEPSHRLRSKRHERLHHDSHREEQVDESDSETNSPPPSRPRPFENTRYARPVPPSTSAASNPPSHIRTAPNHRSDHHAYYADDYDEFSRRASNTTSSHSTYSATAPLRPQQTRRLSSPPPLPRGRTREVRLRGILRTPSQSRHRTISRESSAAGPRVKFALRSYSPSDEEAAVEVERQSENKGEGWRRRAAMRDYSSRPERGAGSKWRRNTISDVKPAEERARGRWRKREERGGSEAWMERLRGLGAGDGFSDSEKTMHPNGFRPRRRRNDGDHERERTRFEEWKERRRESSSSGDEMEKWRSRARQRSLKRGERLRADRRVEVRKARPGDAVRYEFARVDDDDDDDDYARQGKRD</sequence>